<organism evidence="1 2">
    <name type="scientific">Pelotomaculum schinkii</name>
    <dbReference type="NCBI Taxonomy" id="78350"/>
    <lineage>
        <taxon>Bacteria</taxon>
        <taxon>Bacillati</taxon>
        <taxon>Bacillota</taxon>
        <taxon>Clostridia</taxon>
        <taxon>Eubacteriales</taxon>
        <taxon>Desulfotomaculaceae</taxon>
        <taxon>Pelotomaculum</taxon>
    </lineage>
</organism>
<evidence type="ECO:0000313" key="2">
    <source>
        <dbReference type="Proteomes" id="UP000298324"/>
    </source>
</evidence>
<evidence type="ECO:0000313" key="1">
    <source>
        <dbReference type="EMBL" id="TEB05783.1"/>
    </source>
</evidence>
<dbReference type="EMBL" id="QFGA01000002">
    <property type="protein sequence ID" value="TEB05783.1"/>
    <property type="molecule type" value="Genomic_DNA"/>
</dbReference>
<keyword evidence="2" id="KW-1185">Reference proteome</keyword>
<dbReference type="Proteomes" id="UP000298324">
    <property type="component" value="Unassembled WGS sequence"/>
</dbReference>
<dbReference type="RefSeq" id="WP_134216559.1">
    <property type="nucleotide sequence ID" value="NZ_QFGA01000002.1"/>
</dbReference>
<name>A0A4Y7RAS0_9FIRM</name>
<protein>
    <recommendedName>
        <fullName evidence="3">HTH IS408-type domain-containing protein</fullName>
    </recommendedName>
</protein>
<sequence>MTNYREILRLGDLGINKQDIATACECSRNTVANVLKRAVDCGLDWKHVQDLSNKELSEKLFPPNALKANYKMPNYEYIHREMAKSSVTLTLLWVEYCDQCREAGEIPYKSTQFNKYYNDYVRKTKATLHLNHKPGEVMEVDWMKCKALHLAQSTSTSSPVLCSLCMVISLAFLKFR</sequence>
<dbReference type="AlphaFoldDB" id="A0A4Y7RAS0"/>
<gene>
    <name evidence="1" type="ORF">Psch_02824</name>
</gene>
<evidence type="ECO:0008006" key="3">
    <source>
        <dbReference type="Google" id="ProtNLM"/>
    </source>
</evidence>
<accession>A0A4Y7RAS0</accession>
<proteinExistence type="predicted"/>
<comment type="caution">
    <text evidence="1">The sequence shown here is derived from an EMBL/GenBank/DDBJ whole genome shotgun (WGS) entry which is preliminary data.</text>
</comment>
<reference evidence="1 2" key="1">
    <citation type="journal article" date="2018" name="Environ. Microbiol.">
        <title>Novel energy conservation strategies and behaviour of Pelotomaculum schinkii driving syntrophic propionate catabolism.</title>
        <authorList>
            <person name="Hidalgo-Ahumada C.A.P."/>
            <person name="Nobu M.K."/>
            <person name="Narihiro T."/>
            <person name="Tamaki H."/>
            <person name="Liu W.T."/>
            <person name="Kamagata Y."/>
            <person name="Stams A.J.M."/>
            <person name="Imachi H."/>
            <person name="Sousa D.Z."/>
        </authorList>
    </citation>
    <scope>NUCLEOTIDE SEQUENCE [LARGE SCALE GENOMIC DNA]</scope>
    <source>
        <strain evidence="1 2">HH</strain>
    </source>
</reference>